<dbReference type="Gene3D" id="3.40.50.1110">
    <property type="entry name" value="SGNH hydrolase"/>
    <property type="match status" value="1"/>
</dbReference>
<gene>
    <name evidence="2" type="ORF">AXG93_725s1130</name>
</gene>
<dbReference type="InterPro" id="IPR001087">
    <property type="entry name" value="GDSL"/>
</dbReference>
<dbReference type="PANTHER" id="PTHR22835:SF659">
    <property type="entry name" value="GDSL LIPASE_ACYLHYDROLASE, PUTATIVE (AFU_ORTHOLOGUE AFUA_2G00510)-RELATED"/>
    <property type="match status" value="1"/>
</dbReference>
<comment type="caution">
    <text evidence="2">The sequence shown here is derived from an EMBL/GenBank/DDBJ whole genome shotgun (WGS) entry which is preliminary data.</text>
</comment>
<dbReference type="Proteomes" id="UP000077202">
    <property type="component" value="Unassembled WGS sequence"/>
</dbReference>
<dbReference type="Pfam" id="PF00657">
    <property type="entry name" value="Lipase_GDSL"/>
    <property type="match status" value="1"/>
</dbReference>
<evidence type="ECO:0000256" key="1">
    <source>
        <dbReference type="ARBA" id="ARBA00008668"/>
    </source>
</evidence>
<accession>A0A176WET1</accession>
<organism evidence="2 3">
    <name type="scientific">Marchantia polymorpha subsp. ruderalis</name>
    <dbReference type="NCBI Taxonomy" id="1480154"/>
    <lineage>
        <taxon>Eukaryota</taxon>
        <taxon>Viridiplantae</taxon>
        <taxon>Streptophyta</taxon>
        <taxon>Embryophyta</taxon>
        <taxon>Marchantiophyta</taxon>
        <taxon>Marchantiopsida</taxon>
        <taxon>Marchantiidae</taxon>
        <taxon>Marchantiales</taxon>
        <taxon>Marchantiaceae</taxon>
        <taxon>Marchantia</taxon>
    </lineage>
</organism>
<dbReference type="GO" id="GO:0016788">
    <property type="term" value="F:hydrolase activity, acting on ester bonds"/>
    <property type="evidence" value="ECO:0007669"/>
    <property type="project" value="InterPro"/>
</dbReference>
<comment type="similarity">
    <text evidence="1">Belongs to the 'GDSL' lipolytic enzyme family.</text>
</comment>
<reference evidence="2" key="1">
    <citation type="submission" date="2016-03" db="EMBL/GenBank/DDBJ databases">
        <title>Mechanisms controlling the formation of the plant cell surface in tip-growing cells are functionally conserved among land plants.</title>
        <authorList>
            <person name="Honkanen S."/>
            <person name="Jones V.A."/>
            <person name="Morieri G."/>
            <person name="Champion C."/>
            <person name="Hetherington A.J."/>
            <person name="Kelly S."/>
            <person name="Saint-Marcoux D."/>
            <person name="Proust H."/>
            <person name="Prescott H."/>
            <person name="Dolan L."/>
        </authorList>
    </citation>
    <scope>NUCLEOTIDE SEQUENCE [LARGE SCALE GENOMIC DNA]</scope>
    <source>
        <tissue evidence="2">Whole gametophyte</tissue>
    </source>
</reference>
<evidence type="ECO:0000313" key="3">
    <source>
        <dbReference type="Proteomes" id="UP000077202"/>
    </source>
</evidence>
<keyword evidence="3" id="KW-1185">Reference proteome</keyword>
<proteinExistence type="inferred from homology"/>
<sequence>MQTAHNFHQLPYGLRALARPSNATWRDHPDHAWKRKGMALDFVNELSSEKNQSSAWGGDVGISRRIWGLSRARSGRYVDDTDCSEDCSVHPSTVGTTPEDGLKRHCRLRHRLEENIYRAVCLISMAKPAADIRWRLMLVCAVFAAGKIGFLTPVNGQTSNRCPRAFFNFGTSLTDTGNILNEFPFSPEITKFADPENPPYGDAFFRRPAKRYCNGRLIPDFISLAFDVPLLDAYTSPTVFNFRHGLNFAGDLVGVSSDGKSLPLFLPLQIKQFIRFKSSALTAQSQVECLSSISSLPPRIHFQEGLYTLEFGSSDIRSALQRGLSTASILQNIIPAAVKSVLGAVQILYQYEARNFLIYNIFPQGCSPQILTLLDEADLTKDDLGCIAEINQLDEAYNSQLFLGLEFLRASLPDTNIILFDFYNATIEMLRNPSEYGTCCSTPNARHVCHEISIVKFQTHLDTSMYRKSPLPVPSDIVFYILDFTTFNLASALSAMEFSVSHRTNLAFNHMTL</sequence>
<dbReference type="PANTHER" id="PTHR22835">
    <property type="entry name" value="ZINC FINGER FYVE DOMAIN CONTAINING PROTEIN"/>
    <property type="match status" value="1"/>
</dbReference>
<protein>
    <submittedName>
        <fullName evidence="2">Uncharacterized protein</fullName>
    </submittedName>
</protein>
<dbReference type="InterPro" id="IPR036514">
    <property type="entry name" value="SGNH_hydro_sf"/>
</dbReference>
<name>A0A176WET1_MARPO</name>
<dbReference type="AlphaFoldDB" id="A0A176WET1"/>
<dbReference type="EMBL" id="LVLJ01001095">
    <property type="protein sequence ID" value="OAE31424.1"/>
    <property type="molecule type" value="Genomic_DNA"/>
</dbReference>
<evidence type="ECO:0000313" key="2">
    <source>
        <dbReference type="EMBL" id="OAE31424.1"/>
    </source>
</evidence>